<accession>A0AAD5A5S7</accession>
<comment type="caution">
    <text evidence="3">The sequence shown here is derived from an EMBL/GenBank/DDBJ whole genome shotgun (WGS) entry which is preliminary data.</text>
</comment>
<dbReference type="GO" id="GO:0043240">
    <property type="term" value="C:Fanconi anaemia nuclear complex"/>
    <property type="evidence" value="ECO:0007669"/>
    <property type="project" value="InterPro"/>
</dbReference>
<dbReference type="Pfam" id="PF15865">
    <property type="entry name" value="Fanconi_A_N"/>
    <property type="match status" value="1"/>
</dbReference>
<name>A0AAD5A5S7_SILAS</name>
<dbReference type="Proteomes" id="UP001205998">
    <property type="component" value="Unassembled WGS sequence"/>
</dbReference>
<feature type="chain" id="PRO_5042116870" evidence="1">
    <location>
        <begin position="16"/>
        <end position="217"/>
    </location>
</feature>
<organism evidence="3 4">
    <name type="scientific">Silurus asotus</name>
    <name type="common">Amur catfish</name>
    <name type="synonym">Parasilurus asotus</name>
    <dbReference type="NCBI Taxonomy" id="30991"/>
    <lineage>
        <taxon>Eukaryota</taxon>
        <taxon>Metazoa</taxon>
        <taxon>Chordata</taxon>
        <taxon>Craniata</taxon>
        <taxon>Vertebrata</taxon>
        <taxon>Euteleostomi</taxon>
        <taxon>Actinopterygii</taxon>
        <taxon>Neopterygii</taxon>
        <taxon>Teleostei</taxon>
        <taxon>Ostariophysi</taxon>
        <taxon>Siluriformes</taxon>
        <taxon>Siluridae</taxon>
        <taxon>Silurus</taxon>
    </lineage>
</organism>
<dbReference type="EMBL" id="MU575766">
    <property type="protein sequence ID" value="KAI5609667.1"/>
    <property type="molecule type" value="Genomic_DNA"/>
</dbReference>
<dbReference type="GO" id="GO:0036297">
    <property type="term" value="P:interstrand cross-link repair"/>
    <property type="evidence" value="ECO:0007669"/>
    <property type="project" value="InterPro"/>
</dbReference>
<dbReference type="AlphaFoldDB" id="A0AAD5A5S7"/>
<dbReference type="PANTHER" id="PTHR12047:SF2">
    <property type="entry name" value="FANCONI ANEMIA GROUP A PROTEIN"/>
    <property type="match status" value="1"/>
</dbReference>
<keyword evidence="1" id="KW-0732">Signal</keyword>
<sequence length="217" mass="24305">MQSQWSFAKTSGLMTSLFCKVCVIFRMEEVCSHLQQVLETLEVNWQNVLSCISTLLVYHTHTQACLKELLSQLLSSAFHSYDVEKMITAFLLARQGALEGPAIFPSYSDWFKISFGGSSGYHGNSKKSLVFLLKFLSDLVPFDPPQYLKGDRSVSRAKILSVQLITLLADSSDWLSLFHQSGCSMEHGSEESSAYTSVVSMVTTDLCVRLMPFALFR</sequence>
<evidence type="ECO:0000313" key="4">
    <source>
        <dbReference type="Proteomes" id="UP001205998"/>
    </source>
</evidence>
<dbReference type="PANTHER" id="PTHR12047">
    <property type="entry name" value="FANCONI ANEMIA GROUP A PROTEIN"/>
    <property type="match status" value="1"/>
</dbReference>
<dbReference type="InterPro" id="IPR031729">
    <property type="entry name" value="Fanconi_A_N"/>
</dbReference>
<protein>
    <submittedName>
        <fullName evidence="3">Fanconi anemia group A protein-like</fullName>
    </submittedName>
</protein>
<evidence type="ECO:0000313" key="3">
    <source>
        <dbReference type="EMBL" id="KAI5609667.1"/>
    </source>
</evidence>
<keyword evidence="4" id="KW-1185">Reference proteome</keyword>
<dbReference type="InterPro" id="IPR003516">
    <property type="entry name" value="FANCA"/>
</dbReference>
<reference evidence="3" key="1">
    <citation type="submission" date="2018-07" db="EMBL/GenBank/DDBJ databases">
        <title>Comparative genomics of catfishes provides insights into carnivory and benthic adaptation.</title>
        <authorList>
            <person name="Zhang Y."/>
            <person name="Wang D."/>
            <person name="Peng Z."/>
            <person name="Zheng S."/>
            <person name="Shao F."/>
            <person name="Tao W."/>
        </authorList>
    </citation>
    <scope>NUCLEOTIDE SEQUENCE</scope>
    <source>
        <strain evidence="3">Chongqing</strain>
    </source>
</reference>
<feature type="domain" description="Fanconi anaemia group A protein N-terminal" evidence="2">
    <location>
        <begin position="1"/>
        <end position="149"/>
    </location>
</feature>
<evidence type="ECO:0000259" key="2">
    <source>
        <dbReference type="Pfam" id="PF15865"/>
    </source>
</evidence>
<proteinExistence type="predicted"/>
<gene>
    <name evidence="3" type="ORF">C0J50_5878</name>
</gene>
<feature type="signal peptide" evidence="1">
    <location>
        <begin position="1"/>
        <end position="15"/>
    </location>
</feature>
<evidence type="ECO:0000256" key="1">
    <source>
        <dbReference type="SAM" id="SignalP"/>
    </source>
</evidence>